<evidence type="ECO:0000313" key="1">
    <source>
        <dbReference type="EMBL" id="QMW78634.1"/>
    </source>
</evidence>
<dbReference type="AlphaFoldDB" id="A0A7G5MVJ1"/>
<dbReference type="Proteomes" id="UP000515789">
    <property type="component" value="Chromosome"/>
</dbReference>
<organism evidence="1 2">
    <name type="scientific">Blautia producta</name>
    <dbReference type="NCBI Taxonomy" id="33035"/>
    <lineage>
        <taxon>Bacteria</taxon>
        <taxon>Bacillati</taxon>
        <taxon>Bacillota</taxon>
        <taxon>Clostridia</taxon>
        <taxon>Lachnospirales</taxon>
        <taxon>Lachnospiraceae</taxon>
        <taxon>Blautia</taxon>
    </lineage>
</organism>
<dbReference type="RefSeq" id="WP_026255337.1">
    <property type="nucleotide sequence ID" value="NZ_AP031416.1"/>
</dbReference>
<reference evidence="1 2" key="1">
    <citation type="submission" date="2019-04" db="EMBL/GenBank/DDBJ databases">
        <authorList>
            <person name="Schori C."/>
            <person name="Ahrens C."/>
        </authorList>
    </citation>
    <scope>NUCLEOTIDE SEQUENCE [LARGE SCALE GENOMIC DNA]</scope>
    <source>
        <strain evidence="1 2">DSM 2950</strain>
    </source>
</reference>
<proteinExistence type="predicted"/>
<protein>
    <submittedName>
        <fullName evidence="1">Uncharacterized protein</fullName>
    </submittedName>
</protein>
<accession>A0A7G5MVJ1</accession>
<name>A0A7G5MVJ1_9FIRM</name>
<dbReference type="EMBL" id="CP039126">
    <property type="protein sequence ID" value="QMW78634.1"/>
    <property type="molecule type" value="Genomic_DNA"/>
</dbReference>
<evidence type="ECO:0000313" key="2">
    <source>
        <dbReference type="Proteomes" id="UP000515789"/>
    </source>
</evidence>
<gene>
    <name evidence="1" type="ORF">E5259_14115</name>
</gene>
<dbReference type="GeneID" id="75051173"/>
<sequence>MNNPNLKGMDPEKLKMLNNIASQGSQKGMNELLPFLMSAVSQNKSQSGGLDFSRQEMDTIIEVLKMGKSPEEVARINRMMQIVKMMH</sequence>